<dbReference type="InterPro" id="IPR017226">
    <property type="entry name" value="BHMT-like"/>
</dbReference>
<keyword evidence="2 4" id="KW-0808">Transferase</keyword>
<dbReference type="PANTHER" id="PTHR11103:SF18">
    <property type="entry name" value="SLR1189 PROTEIN"/>
    <property type="match status" value="1"/>
</dbReference>
<evidence type="ECO:0000256" key="4">
    <source>
        <dbReference type="PROSITE-ProRule" id="PRU00333"/>
    </source>
</evidence>
<dbReference type="EC" id="2.1.1.10" evidence="6"/>
<dbReference type="PROSITE" id="PS50970">
    <property type="entry name" value="HCY"/>
    <property type="match status" value="1"/>
</dbReference>
<dbReference type="InterPro" id="IPR036589">
    <property type="entry name" value="HCY_dom_sf"/>
</dbReference>
<evidence type="ECO:0000256" key="2">
    <source>
        <dbReference type="ARBA" id="ARBA00022679"/>
    </source>
</evidence>
<dbReference type="SUPFAM" id="SSF82282">
    <property type="entry name" value="Homocysteine S-methyltransferase"/>
    <property type="match status" value="1"/>
</dbReference>
<evidence type="ECO:0000256" key="1">
    <source>
        <dbReference type="ARBA" id="ARBA00022603"/>
    </source>
</evidence>
<dbReference type="GO" id="GO:0032259">
    <property type="term" value="P:methylation"/>
    <property type="evidence" value="ECO:0007669"/>
    <property type="project" value="UniProtKB-KW"/>
</dbReference>
<dbReference type="AlphaFoldDB" id="A0A238IZD1"/>
<organism evidence="6 7">
    <name type="scientific">Boseongicola aestuarii</name>
    <dbReference type="NCBI Taxonomy" id="1470561"/>
    <lineage>
        <taxon>Bacteria</taxon>
        <taxon>Pseudomonadati</taxon>
        <taxon>Pseudomonadota</taxon>
        <taxon>Alphaproteobacteria</taxon>
        <taxon>Rhodobacterales</taxon>
        <taxon>Paracoccaceae</taxon>
        <taxon>Boseongicola</taxon>
    </lineage>
</organism>
<dbReference type="GO" id="GO:0008270">
    <property type="term" value="F:zinc ion binding"/>
    <property type="evidence" value="ECO:0007669"/>
    <property type="project" value="InterPro"/>
</dbReference>
<dbReference type="PANTHER" id="PTHR11103">
    <property type="entry name" value="SLR1189 PROTEIN"/>
    <property type="match status" value="1"/>
</dbReference>
<dbReference type="RefSeq" id="WP_093973383.1">
    <property type="nucleotide sequence ID" value="NZ_FXXQ01000004.1"/>
</dbReference>
<protein>
    <submittedName>
        <fullName evidence="6">Homocysteine S-methyltransferase</fullName>
        <ecNumber evidence="6">2.1.1.10</ecNumber>
    </submittedName>
</protein>
<gene>
    <name evidence="6" type="primary">mmuM</name>
    <name evidence="6" type="ORF">BOA8489_01500</name>
</gene>
<dbReference type="InterPro" id="IPR003726">
    <property type="entry name" value="HCY_dom"/>
</dbReference>
<feature type="binding site" evidence="3 4">
    <location>
        <position position="197"/>
    </location>
    <ligand>
        <name>Zn(2+)</name>
        <dbReference type="ChEBI" id="CHEBI:29105"/>
    </ligand>
</feature>
<name>A0A238IZD1_9RHOB</name>
<dbReference type="GO" id="GO:0008168">
    <property type="term" value="F:methyltransferase activity"/>
    <property type="evidence" value="ECO:0007669"/>
    <property type="project" value="UniProtKB-UniRule"/>
</dbReference>
<dbReference type="GO" id="GO:0009086">
    <property type="term" value="P:methionine biosynthetic process"/>
    <property type="evidence" value="ECO:0007669"/>
    <property type="project" value="InterPro"/>
</dbReference>
<dbReference type="Proteomes" id="UP000201838">
    <property type="component" value="Unassembled WGS sequence"/>
</dbReference>
<accession>A0A238IZD1</accession>
<comment type="cofactor">
    <cofactor evidence="3">
        <name>Zn(2+)</name>
        <dbReference type="ChEBI" id="CHEBI:29105"/>
    </cofactor>
    <text evidence="3">Binds 1 zinc ion per subunit.</text>
</comment>
<dbReference type="EMBL" id="FXXQ01000004">
    <property type="protein sequence ID" value="SMX23393.1"/>
    <property type="molecule type" value="Genomic_DNA"/>
</dbReference>
<feature type="domain" description="Hcy-binding" evidence="5">
    <location>
        <begin position="1"/>
        <end position="285"/>
    </location>
</feature>
<proteinExistence type="predicted"/>
<keyword evidence="7" id="KW-1185">Reference proteome</keyword>
<dbReference type="PIRSF" id="PIRSF037505">
    <property type="entry name" value="Betaine_HMT"/>
    <property type="match status" value="1"/>
</dbReference>
<dbReference type="Pfam" id="PF02574">
    <property type="entry name" value="S-methyl_trans"/>
    <property type="match status" value="1"/>
</dbReference>
<evidence type="ECO:0000256" key="3">
    <source>
        <dbReference type="PIRSR" id="PIRSR037505-2"/>
    </source>
</evidence>
<evidence type="ECO:0000259" key="5">
    <source>
        <dbReference type="PROSITE" id="PS50970"/>
    </source>
</evidence>
<reference evidence="6 7" key="1">
    <citation type="submission" date="2017-05" db="EMBL/GenBank/DDBJ databases">
        <authorList>
            <person name="Song R."/>
            <person name="Chenine A.L."/>
            <person name="Ruprecht R.M."/>
        </authorList>
    </citation>
    <scope>NUCLEOTIDE SEQUENCE [LARGE SCALE GENOMIC DNA]</scope>
    <source>
        <strain evidence="6 7">CECT 8489</strain>
    </source>
</reference>
<sequence length="293" mass="31432">MTHITLLGGGLGQELVRRSKDAPTPLWSTQVMIDHPGMVEDLHRDYYDAGATVATTNTYALHLDRLVDTPFAGKQVNLVTAALNEAKAARTKPGQRLAGSIGPLIASYRPDIHPDLETAIPLYADMARQLAPHVDFLICETVASVSHAEAILTGARQTNLPVWLSVTLDDEDGTRLRSGEPVTELGHLTPDAWLANCSAPEAMAAALDVFATFGKPYGAYANGFKEITKDFLKDKPTVDALAPREDVTPASYAETVLSWVDQGATIVGGCCEVGPDHIREVARRLTAAGHTIV</sequence>
<keyword evidence="3 4" id="KW-0862">Zinc</keyword>
<feature type="binding site" evidence="3 4">
    <location>
        <position position="270"/>
    </location>
    <ligand>
        <name>Zn(2+)</name>
        <dbReference type="ChEBI" id="CHEBI:29105"/>
    </ligand>
</feature>
<dbReference type="OrthoDB" id="9803687at2"/>
<keyword evidence="3 4" id="KW-0479">Metal-binding</keyword>
<evidence type="ECO:0000313" key="7">
    <source>
        <dbReference type="Proteomes" id="UP000201838"/>
    </source>
</evidence>
<feature type="binding site" evidence="3 4">
    <location>
        <position position="271"/>
    </location>
    <ligand>
        <name>Zn(2+)</name>
        <dbReference type="ChEBI" id="CHEBI:29105"/>
    </ligand>
</feature>
<evidence type="ECO:0000313" key="6">
    <source>
        <dbReference type="EMBL" id="SMX23393.1"/>
    </source>
</evidence>
<keyword evidence="1 4" id="KW-0489">Methyltransferase</keyword>
<dbReference type="Gene3D" id="3.20.20.330">
    <property type="entry name" value="Homocysteine-binding-like domain"/>
    <property type="match status" value="1"/>
</dbReference>